<proteinExistence type="predicted"/>
<name>A0A1T4N7Z7_9LACT</name>
<dbReference type="EMBL" id="FUWO01000016">
    <property type="protein sequence ID" value="SJZ75177.1"/>
    <property type="molecule type" value="Genomic_DNA"/>
</dbReference>
<evidence type="ECO:0000259" key="1">
    <source>
        <dbReference type="Pfam" id="PF01575"/>
    </source>
</evidence>
<dbReference type="PANTHER" id="PTHR43664:SF1">
    <property type="entry name" value="BETA-METHYLMALYL-COA DEHYDRATASE"/>
    <property type="match status" value="1"/>
</dbReference>
<feature type="domain" description="MaoC-like" evidence="1">
    <location>
        <begin position="72"/>
        <end position="169"/>
    </location>
</feature>
<dbReference type="SUPFAM" id="SSF54637">
    <property type="entry name" value="Thioesterase/thiol ester dehydrase-isomerase"/>
    <property type="match status" value="1"/>
</dbReference>
<accession>A0A1T4N7Z7</accession>
<dbReference type="InterPro" id="IPR029069">
    <property type="entry name" value="HotDog_dom_sf"/>
</dbReference>
<keyword evidence="3" id="KW-1185">Reference proteome</keyword>
<dbReference type="InterPro" id="IPR052342">
    <property type="entry name" value="MCH/BMMD"/>
</dbReference>
<sequence>MLLIKEIVTINISQLKTEPFLYKILSFRAMMKLTDKINWLTANYQYMKGRFNMTQLVTYLDDIKEGAQFQSESYLMSEERIIEFAKQFDPQPFHTDPVAAKDTIFKRLVASGWHTLAVNMKMLVETLPLTPGAMMGAGADVKWVRPVYPGESIYSIFTMKEIKRSKTKPQQGICLMEAKIYNQDDELVTEIMHRAFGYFKSKA</sequence>
<dbReference type="STRING" id="1121925.SAMN02746011_01665"/>
<gene>
    <name evidence="2" type="ORF">SAMN02746011_01665</name>
</gene>
<dbReference type="Gene3D" id="3.10.129.10">
    <property type="entry name" value="Hotdog Thioesterase"/>
    <property type="match status" value="1"/>
</dbReference>
<dbReference type="Pfam" id="PF01575">
    <property type="entry name" value="MaoC_dehydratas"/>
    <property type="match status" value="1"/>
</dbReference>
<evidence type="ECO:0000313" key="3">
    <source>
        <dbReference type="Proteomes" id="UP000189941"/>
    </source>
</evidence>
<reference evidence="3" key="1">
    <citation type="submission" date="2017-02" db="EMBL/GenBank/DDBJ databases">
        <authorList>
            <person name="Varghese N."/>
            <person name="Submissions S."/>
        </authorList>
    </citation>
    <scope>NUCLEOTIDE SEQUENCE [LARGE SCALE GENOMIC DNA]</scope>
    <source>
        <strain evidence="3">DSM 15739</strain>
    </source>
</reference>
<dbReference type="AlphaFoldDB" id="A0A1T4N7Z7"/>
<protein>
    <submittedName>
        <fullName evidence="2">Acyl dehydratase</fullName>
    </submittedName>
</protein>
<evidence type="ECO:0000313" key="2">
    <source>
        <dbReference type="EMBL" id="SJZ75177.1"/>
    </source>
</evidence>
<dbReference type="Proteomes" id="UP000189941">
    <property type="component" value="Unassembled WGS sequence"/>
</dbReference>
<dbReference type="InterPro" id="IPR002539">
    <property type="entry name" value="MaoC-like_dom"/>
</dbReference>
<organism evidence="2 3">
    <name type="scientific">Globicatella sulfidifaciens DSM 15739</name>
    <dbReference type="NCBI Taxonomy" id="1121925"/>
    <lineage>
        <taxon>Bacteria</taxon>
        <taxon>Bacillati</taxon>
        <taxon>Bacillota</taxon>
        <taxon>Bacilli</taxon>
        <taxon>Lactobacillales</taxon>
        <taxon>Aerococcaceae</taxon>
        <taxon>Globicatella</taxon>
    </lineage>
</organism>
<dbReference type="PANTHER" id="PTHR43664">
    <property type="entry name" value="MONOAMINE OXIDASE-RELATED"/>
    <property type="match status" value="1"/>
</dbReference>